<dbReference type="InterPro" id="IPR051198">
    <property type="entry name" value="BchE-like"/>
</dbReference>
<proteinExistence type="predicted"/>
<reference evidence="6" key="2">
    <citation type="submission" date="2024-06" db="EMBL/GenBank/DDBJ databases">
        <authorList>
            <person name="Plum-Jensen L.E."/>
            <person name="Schramm A."/>
            <person name="Marshall I.P.G."/>
        </authorList>
    </citation>
    <scope>NUCLEOTIDE SEQUENCE</scope>
    <source>
        <strain evidence="6">Rat1</strain>
    </source>
</reference>
<comment type="cofactor">
    <cofactor evidence="1">
        <name>[4Fe-4S] cluster</name>
        <dbReference type="ChEBI" id="CHEBI:49883"/>
    </cofactor>
</comment>
<dbReference type="SFLD" id="SFLDG01082">
    <property type="entry name" value="B12-binding_domain_containing"/>
    <property type="match status" value="1"/>
</dbReference>
<dbReference type="GO" id="GO:0046872">
    <property type="term" value="F:metal ion binding"/>
    <property type="evidence" value="ECO:0007669"/>
    <property type="project" value="UniProtKB-KW"/>
</dbReference>
<dbReference type="GO" id="GO:0003824">
    <property type="term" value="F:catalytic activity"/>
    <property type="evidence" value="ECO:0007669"/>
    <property type="project" value="InterPro"/>
</dbReference>
<gene>
    <name evidence="6" type="ORF">Q3M24_05200</name>
</gene>
<dbReference type="SFLD" id="SFLDS00029">
    <property type="entry name" value="Radical_SAM"/>
    <property type="match status" value="1"/>
</dbReference>
<dbReference type="AlphaFoldDB" id="A0AAU8LY51"/>
<organism evidence="6">
    <name type="scientific">Candidatus Electrothrix aestuarii</name>
    <dbReference type="NCBI Taxonomy" id="3062594"/>
    <lineage>
        <taxon>Bacteria</taxon>
        <taxon>Pseudomonadati</taxon>
        <taxon>Thermodesulfobacteriota</taxon>
        <taxon>Desulfobulbia</taxon>
        <taxon>Desulfobulbales</taxon>
        <taxon>Desulfobulbaceae</taxon>
        <taxon>Candidatus Electrothrix</taxon>
    </lineage>
</organism>
<accession>A0AAU8LY51</accession>
<sequence>MLDLTPYESEINEPINLTTIASYLSYHLDYLDIEIKSNLFDNIEKISYQNYDIIGIAVKIGTFPILDRILKKFDTSNKLLVLGNTLATYLFNEIISKYHNAICVRFEGEFILRKIINLYYKNKCTITHSDLRKIPNIAYYSNNKITTTQLEIFSLKNYPKIDRKTFNQPTTKNIIYRIEGSRGCSWNQCTFCSIPGKYSNRYRPL</sequence>
<dbReference type="GO" id="GO:0051536">
    <property type="term" value="F:iron-sulfur cluster binding"/>
    <property type="evidence" value="ECO:0007669"/>
    <property type="project" value="UniProtKB-KW"/>
</dbReference>
<reference evidence="6" key="1">
    <citation type="journal article" date="2024" name="Syst. Appl. Microbiol.">
        <title>First single-strain enrichments of Electrothrix cable bacteria, description of E. aestuarii sp. nov. and E. rattekaaiensis sp. nov., and proposal of a cable bacteria taxonomy following the rules of the SeqCode.</title>
        <authorList>
            <person name="Plum-Jensen L.E."/>
            <person name="Schramm A."/>
            <person name="Marshall I.P.G."/>
        </authorList>
    </citation>
    <scope>NUCLEOTIDE SEQUENCE</scope>
    <source>
        <strain evidence="6">Rat1</strain>
    </source>
</reference>
<keyword evidence="5" id="KW-0411">Iron-sulfur</keyword>
<dbReference type="PANTHER" id="PTHR43409">
    <property type="entry name" value="ANAEROBIC MAGNESIUM-PROTOPORPHYRIN IX MONOMETHYL ESTER CYCLASE-RELATED"/>
    <property type="match status" value="1"/>
</dbReference>
<dbReference type="KEGG" id="eaj:Q3M24_05200"/>
<dbReference type="PANTHER" id="PTHR43409:SF4">
    <property type="entry name" value="RADICAL SAM SUPERFAMILY PROTEIN"/>
    <property type="match status" value="1"/>
</dbReference>
<dbReference type="EMBL" id="CP159373">
    <property type="protein sequence ID" value="XCN74152.1"/>
    <property type="molecule type" value="Genomic_DNA"/>
</dbReference>
<evidence type="ECO:0000256" key="1">
    <source>
        <dbReference type="ARBA" id="ARBA00001966"/>
    </source>
</evidence>
<dbReference type="InterPro" id="IPR007197">
    <property type="entry name" value="rSAM"/>
</dbReference>
<keyword evidence="2" id="KW-0949">S-adenosyl-L-methionine</keyword>
<evidence type="ECO:0000256" key="2">
    <source>
        <dbReference type="ARBA" id="ARBA00022691"/>
    </source>
</evidence>
<evidence type="ECO:0008006" key="7">
    <source>
        <dbReference type="Google" id="ProtNLM"/>
    </source>
</evidence>
<keyword evidence="4" id="KW-0408">Iron</keyword>
<evidence type="ECO:0000313" key="6">
    <source>
        <dbReference type="EMBL" id="XCN74152.1"/>
    </source>
</evidence>
<dbReference type="Gene3D" id="3.40.50.280">
    <property type="entry name" value="Cobalamin-binding domain"/>
    <property type="match status" value="1"/>
</dbReference>
<name>A0AAU8LY51_9BACT</name>
<evidence type="ECO:0000256" key="4">
    <source>
        <dbReference type="ARBA" id="ARBA00023004"/>
    </source>
</evidence>
<evidence type="ECO:0000256" key="5">
    <source>
        <dbReference type="ARBA" id="ARBA00023014"/>
    </source>
</evidence>
<evidence type="ECO:0000256" key="3">
    <source>
        <dbReference type="ARBA" id="ARBA00022723"/>
    </source>
</evidence>
<protein>
    <recommendedName>
        <fullName evidence="7">B12-binding domain-containing protein</fullName>
    </recommendedName>
</protein>
<keyword evidence="3" id="KW-0479">Metal-binding</keyword>